<sequence>MDPGTAMAVLATVDLVINRAEEDLSELVVRLENRWFKVKIQVAFLKEWRKEMPPDLLVIEAKTVKILEQKLEKAEWIVKGLFPKAEPKPTEAEAQAAVPNPSELPALNTHSSLLSVVTAAFNHMGPKPKKRLQKRSKAKYAFYEQSLNRLVESIKDWQGEFDPTWYHILSL</sequence>
<keyword evidence="2" id="KW-1185">Reference proteome</keyword>
<dbReference type="Proteomes" id="UP001358417">
    <property type="component" value="Unassembled WGS sequence"/>
</dbReference>
<name>A0AAV9MS60_9EURO</name>
<dbReference type="EMBL" id="JAVRRD010000060">
    <property type="protein sequence ID" value="KAK5043513.1"/>
    <property type="molecule type" value="Genomic_DNA"/>
</dbReference>
<organism evidence="1 2">
    <name type="scientific">Exophiala bonariae</name>
    <dbReference type="NCBI Taxonomy" id="1690606"/>
    <lineage>
        <taxon>Eukaryota</taxon>
        <taxon>Fungi</taxon>
        <taxon>Dikarya</taxon>
        <taxon>Ascomycota</taxon>
        <taxon>Pezizomycotina</taxon>
        <taxon>Eurotiomycetes</taxon>
        <taxon>Chaetothyriomycetidae</taxon>
        <taxon>Chaetothyriales</taxon>
        <taxon>Herpotrichiellaceae</taxon>
        <taxon>Exophiala</taxon>
    </lineage>
</organism>
<evidence type="ECO:0000313" key="1">
    <source>
        <dbReference type="EMBL" id="KAK5043513.1"/>
    </source>
</evidence>
<reference evidence="1 2" key="1">
    <citation type="submission" date="2023-08" db="EMBL/GenBank/DDBJ databases">
        <title>Black Yeasts Isolated from many extreme environments.</title>
        <authorList>
            <person name="Coleine C."/>
            <person name="Stajich J.E."/>
            <person name="Selbmann L."/>
        </authorList>
    </citation>
    <scope>NUCLEOTIDE SEQUENCE [LARGE SCALE GENOMIC DNA]</scope>
    <source>
        <strain evidence="1 2">CCFEE 5792</strain>
    </source>
</reference>
<evidence type="ECO:0000313" key="2">
    <source>
        <dbReference type="Proteomes" id="UP001358417"/>
    </source>
</evidence>
<proteinExistence type="predicted"/>
<comment type="caution">
    <text evidence="1">The sequence shown here is derived from an EMBL/GenBank/DDBJ whole genome shotgun (WGS) entry which is preliminary data.</text>
</comment>
<accession>A0AAV9MS60</accession>
<protein>
    <submittedName>
        <fullName evidence="1">Uncharacterized protein</fullName>
    </submittedName>
</protein>
<dbReference type="RefSeq" id="XP_064699900.1">
    <property type="nucleotide sequence ID" value="XM_064855454.1"/>
</dbReference>
<gene>
    <name evidence="1" type="ORF">LTR84_011927</name>
</gene>
<dbReference type="AlphaFoldDB" id="A0AAV9MS60"/>
<dbReference type="GeneID" id="89980076"/>